<sequence length="60" mass="6587">MLKMRVEWVEKTSGPQHAPLWTSSAYIQGSLYGSGHGNTRVAAREAAARQACMNLSESHQ</sequence>
<evidence type="ECO:0000259" key="2">
    <source>
        <dbReference type="PROSITE" id="PS50137"/>
    </source>
</evidence>
<dbReference type="Gene3D" id="3.30.160.20">
    <property type="match status" value="1"/>
</dbReference>
<dbReference type="SUPFAM" id="SSF54768">
    <property type="entry name" value="dsRNA-binding domain-like"/>
    <property type="match status" value="1"/>
</dbReference>
<dbReference type="Proteomes" id="UP000250043">
    <property type="component" value="Unassembled WGS sequence"/>
</dbReference>
<dbReference type="PROSITE" id="PS50137">
    <property type="entry name" value="DS_RBD"/>
    <property type="match status" value="1"/>
</dbReference>
<accession>A0A8E2DN55</accession>
<dbReference type="EMBL" id="KV722358">
    <property type="protein sequence ID" value="OCH93176.1"/>
    <property type="molecule type" value="Genomic_DNA"/>
</dbReference>
<proteinExistence type="predicted"/>
<evidence type="ECO:0000313" key="4">
    <source>
        <dbReference type="Proteomes" id="UP000250043"/>
    </source>
</evidence>
<keyword evidence="1" id="KW-0694">RNA-binding</keyword>
<evidence type="ECO:0000256" key="1">
    <source>
        <dbReference type="PROSITE-ProRule" id="PRU00266"/>
    </source>
</evidence>
<dbReference type="AlphaFoldDB" id="A0A8E2DN55"/>
<protein>
    <recommendedName>
        <fullName evidence="2">DRBM domain-containing protein</fullName>
    </recommendedName>
</protein>
<organism evidence="3 4">
    <name type="scientific">Obba rivulosa</name>
    <dbReference type="NCBI Taxonomy" id="1052685"/>
    <lineage>
        <taxon>Eukaryota</taxon>
        <taxon>Fungi</taxon>
        <taxon>Dikarya</taxon>
        <taxon>Basidiomycota</taxon>
        <taxon>Agaricomycotina</taxon>
        <taxon>Agaricomycetes</taxon>
        <taxon>Polyporales</taxon>
        <taxon>Gelatoporiaceae</taxon>
        <taxon>Obba</taxon>
    </lineage>
</organism>
<dbReference type="InterPro" id="IPR014720">
    <property type="entry name" value="dsRBD_dom"/>
</dbReference>
<keyword evidence="4" id="KW-1185">Reference proteome</keyword>
<name>A0A8E2DN55_9APHY</name>
<reference evidence="3 4" key="1">
    <citation type="submission" date="2016-07" db="EMBL/GenBank/DDBJ databases">
        <title>Draft genome of the white-rot fungus Obba rivulosa 3A-2.</title>
        <authorList>
            <consortium name="DOE Joint Genome Institute"/>
            <person name="Miettinen O."/>
            <person name="Riley R."/>
            <person name="Acob R."/>
            <person name="Barry K."/>
            <person name="Cullen D."/>
            <person name="De Vries R."/>
            <person name="Hainaut M."/>
            <person name="Hatakka A."/>
            <person name="Henrissat B."/>
            <person name="Hilden K."/>
            <person name="Kuo R."/>
            <person name="Labutti K."/>
            <person name="Lipzen A."/>
            <person name="Makela M.R."/>
            <person name="Sandor L."/>
            <person name="Spatafora J.W."/>
            <person name="Grigoriev I.V."/>
            <person name="Hibbett D.S."/>
        </authorList>
    </citation>
    <scope>NUCLEOTIDE SEQUENCE [LARGE SCALE GENOMIC DNA]</scope>
    <source>
        <strain evidence="3 4">3A-2</strain>
    </source>
</reference>
<dbReference type="Pfam" id="PF00035">
    <property type="entry name" value="dsrm"/>
    <property type="match status" value="1"/>
</dbReference>
<dbReference type="GO" id="GO:0003723">
    <property type="term" value="F:RNA binding"/>
    <property type="evidence" value="ECO:0007669"/>
    <property type="project" value="UniProtKB-UniRule"/>
</dbReference>
<gene>
    <name evidence="3" type="ORF">OBBRIDRAFT_790498</name>
</gene>
<dbReference type="OrthoDB" id="3246846at2759"/>
<feature type="domain" description="DRBM" evidence="2">
    <location>
        <begin position="1"/>
        <end position="57"/>
    </location>
</feature>
<evidence type="ECO:0000313" key="3">
    <source>
        <dbReference type="EMBL" id="OCH93176.1"/>
    </source>
</evidence>